<evidence type="ECO:0000256" key="1">
    <source>
        <dbReference type="ARBA" id="ARBA00004651"/>
    </source>
</evidence>
<name>A0ABS8D559_9NEIS</name>
<dbReference type="Pfam" id="PF01292">
    <property type="entry name" value="Ni_hydr_CYTB"/>
    <property type="match status" value="1"/>
</dbReference>
<organism evidence="9 10">
    <name type="scientific">Leeia speluncae</name>
    <dbReference type="NCBI Taxonomy" id="2884804"/>
    <lineage>
        <taxon>Bacteria</taxon>
        <taxon>Pseudomonadati</taxon>
        <taxon>Pseudomonadota</taxon>
        <taxon>Betaproteobacteria</taxon>
        <taxon>Neisseriales</taxon>
        <taxon>Leeiaceae</taxon>
        <taxon>Leeia</taxon>
    </lineage>
</organism>
<evidence type="ECO:0000313" key="10">
    <source>
        <dbReference type="Proteomes" id="UP001165395"/>
    </source>
</evidence>
<dbReference type="SUPFAM" id="SSF81342">
    <property type="entry name" value="Transmembrane di-heme cytochromes"/>
    <property type="match status" value="1"/>
</dbReference>
<feature type="region of interest" description="Disordered" evidence="6">
    <location>
        <begin position="226"/>
        <end position="274"/>
    </location>
</feature>
<keyword evidence="4 7" id="KW-1133">Transmembrane helix</keyword>
<evidence type="ECO:0000256" key="3">
    <source>
        <dbReference type="ARBA" id="ARBA00022692"/>
    </source>
</evidence>
<evidence type="ECO:0000256" key="5">
    <source>
        <dbReference type="ARBA" id="ARBA00023136"/>
    </source>
</evidence>
<proteinExistence type="predicted"/>
<dbReference type="RefSeq" id="WP_227179944.1">
    <property type="nucleotide sequence ID" value="NZ_JAJBZT010000003.1"/>
</dbReference>
<comment type="subcellular location">
    <subcellularLocation>
        <location evidence="1">Cell membrane</location>
        <topology evidence="1">Multi-pass membrane protein</topology>
    </subcellularLocation>
</comment>
<dbReference type="InterPro" id="IPR011577">
    <property type="entry name" value="Cyt_b561_bac/Ni-Hgenase"/>
</dbReference>
<dbReference type="InterPro" id="IPR016174">
    <property type="entry name" value="Di-haem_cyt_TM"/>
</dbReference>
<gene>
    <name evidence="9" type="ORF">LIN78_07085</name>
</gene>
<keyword evidence="3 7" id="KW-0812">Transmembrane</keyword>
<accession>A0ABS8D559</accession>
<evidence type="ECO:0000313" key="9">
    <source>
        <dbReference type="EMBL" id="MCB6183306.1"/>
    </source>
</evidence>
<feature type="domain" description="Cytochrome b561 bacterial/Ni-hydrogenase" evidence="8">
    <location>
        <begin position="9"/>
        <end position="168"/>
    </location>
</feature>
<dbReference type="Proteomes" id="UP001165395">
    <property type="component" value="Unassembled WGS sequence"/>
</dbReference>
<evidence type="ECO:0000256" key="7">
    <source>
        <dbReference type="SAM" id="Phobius"/>
    </source>
</evidence>
<evidence type="ECO:0000256" key="6">
    <source>
        <dbReference type="SAM" id="MobiDB-lite"/>
    </source>
</evidence>
<dbReference type="EMBL" id="JAJBZT010000003">
    <property type="protein sequence ID" value="MCB6183306.1"/>
    <property type="molecule type" value="Genomic_DNA"/>
</dbReference>
<feature type="compositionally biased region" description="Basic and acidic residues" evidence="6">
    <location>
        <begin position="248"/>
        <end position="274"/>
    </location>
</feature>
<evidence type="ECO:0000256" key="4">
    <source>
        <dbReference type="ARBA" id="ARBA00022989"/>
    </source>
</evidence>
<feature type="transmembrane region" description="Helical" evidence="7">
    <location>
        <begin position="99"/>
        <end position="122"/>
    </location>
</feature>
<dbReference type="InterPro" id="IPR051542">
    <property type="entry name" value="Hydrogenase_cytochrome"/>
</dbReference>
<comment type="caution">
    <text evidence="9">The sequence shown here is derived from an EMBL/GenBank/DDBJ whole genome shotgun (WGS) entry which is preliminary data.</text>
</comment>
<keyword evidence="10" id="KW-1185">Reference proteome</keyword>
<feature type="transmembrane region" description="Helical" evidence="7">
    <location>
        <begin position="43"/>
        <end position="61"/>
    </location>
</feature>
<evidence type="ECO:0000256" key="2">
    <source>
        <dbReference type="ARBA" id="ARBA00022475"/>
    </source>
</evidence>
<sequence>MENKSKVLVWDLPTRVFHWVLVISFLTAYFTSEGEHLRSIHVLAGYNVALMIIFRLIWGLVGTRYARFTQFIRSPLAAIRYFKAIKNGDPEHHVGHNPAGALAILALLAFGIATPLTGWLTFSDTMDAGEIHELLGNAFMGLVVIHVIAVVLSSVLHKENLARAMVTGKKEGASTEGIRSARPLVGALLLALVVGFVYSGYGGAKSLLAQQPMFAPLFQDNRLEAGDDYSSADSSEPAKQLVLASAGETKHHDDGDEDEHRENEHHDKESGEKD</sequence>
<dbReference type="PANTHER" id="PTHR30485:SF2">
    <property type="entry name" value="BLL0597 PROTEIN"/>
    <property type="match status" value="1"/>
</dbReference>
<dbReference type="PANTHER" id="PTHR30485">
    <property type="entry name" value="NI/FE-HYDROGENASE 1 B-TYPE CYTOCHROME SUBUNIT"/>
    <property type="match status" value="1"/>
</dbReference>
<feature type="transmembrane region" description="Helical" evidence="7">
    <location>
        <begin position="184"/>
        <end position="204"/>
    </location>
</feature>
<keyword evidence="2" id="KW-1003">Cell membrane</keyword>
<dbReference type="Gene3D" id="1.20.950.20">
    <property type="entry name" value="Transmembrane di-heme cytochromes, Chain C"/>
    <property type="match status" value="1"/>
</dbReference>
<keyword evidence="5 7" id="KW-0472">Membrane</keyword>
<protein>
    <submittedName>
        <fullName evidence="9">Cytochrome b/b6 domain-containing protein</fullName>
    </submittedName>
</protein>
<evidence type="ECO:0000259" key="8">
    <source>
        <dbReference type="Pfam" id="PF01292"/>
    </source>
</evidence>
<feature type="transmembrane region" description="Helical" evidence="7">
    <location>
        <begin position="12"/>
        <end position="31"/>
    </location>
</feature>
<feature type="transmembrane region" description="Helical" evidence="7">
    <location>
        <begin position="134"/>
        <end position="156"/>
    </location>
</feature>
<reference evidence="9" key="1">
    <citation type="submission" date="2021-10" db="EMBL/GenBank/DDBJ databases">
        <title>The complete genome sequence of Leeia sp. TBRC 13508.</title>
        <authorList>
            <person name="Charoenyingcharoen P."/>
            <person name="Yukphan P."/>
        </authorList>
    </citation>
    <scope>NUCLEOTIDE SEQUENCE</scope>
    <source>
        <strain evidence="9">TBRC 13508</strain>
    </source>
</reference>